<evidence type="ECO:0000313" key="8">
    <source>
        <dbReference type="RefSeq" id="XP_022304783.1"/>
    </source>
</evidence>
<gene>
    <name evidence="5 6 7 8" type="primary">LOC111111885</name>
</gene>
<dbReference type="RefSeq" id="XP_022304779.1">
    <property type="nucleotide sequence ID" value="XM_022449071.1"/>
</dbReference>
<keyword evidence="3" id="KW-1133">Transmembrane helix</keyword>
<dbReference type="RefSeq" id="XP_022304782.1">
    <property type="nucleotide sequence ID" value="XM_022449074.1"/>
</dbReference>
<dbReference type="SUPFAM" id="SSF51735">
    <property type="entry name" value="NAD(P)-binding Rossmann-fold domains"/>
    <property type="match status" value="1"/>
</dbReference>
<dbReference type="OrthoDB" id="5296at2759"/>
<dbReference type="RefSeq" id="XP_022304781.1">
    <property type="nucleotide sequence ID" value="XM_022449073.1"/>
</dbReference>
<comment type="similarity">
    <text evidence="2">Belongs to the short-chain dehydrogenases/reductases (SDR) family.</text>
</comment>
<proteinExistence type="inferred from homology"/>
<evidence type="ECO:0000256" key="2">
    <source>
        <dbReference type="RuleBase" id="RU000363"/>
    </source>
</evidence>
<keyword evidence="3" id="KW-0812">Transmembrane</keyword>
<dbReference type="KEGG" id="cvn:111111885"/>
<accession>A0A8B8BN73</accession>
<feature type="transmembrane region" description="Helical" evidence="3">
    <location>
        <begin position="6"/>
        <end position="23"/>
    </location>
</feature>
<dbReference type="InterPro" id="IPR020904">
    <property type="entry name" value="Sc_DH/Rdtase_CS"/>
</dbReference>
<dbReference type="AlphaFoldDB" id="A0A8B8BN73"/>
<dbReference type="RefSeq" id="XP_022304783.1">
    <property type="nucleotide sequence ID" value="XM_022449075.1"/>
</dbReference>
<sequence>MLVPLGVAIIAIFLTLMWTLNRLRIKQKNSDLYVLITGCDTGFGHLAAKSFASRGINVFAGYLKEFDAGAEPSRNITPIQLDITKEENIREAVRTISNRLPAKQGLWAVINNAGISTHTGLSEAQTVDNFNNCLAVNLYGPVLVVKHFLPLLRKSSGRIVNVASVAGKFAFPFSAPYVVSKYAIEGYSECLRRELYLQGISVHVVEPGVFETGMLNRAKPAEFSQKSFNTLPDDVKDYYGRDYIEKLSKGLSRYRGSRDLTLVTEAYYHAVTARYPRAHYRVGWGVFHLLINLPTGVTDYLLSRNQIKPAGAS</sequence>
<dbReference type="InterPro" id="IPR002347">
    <property type="entry name" value="SDR_fam"/>
</dbReference>
<reference evidence="5 6" key="1">
    <citation type="submission" date="2025-04" db="UniProtKB">
        <authorList>
            <consortium name="RefSeq"/>
        </authorList>
    </citation>
    <scope>IDENTIFICATION</scope>
    <source>
        <tissue evidence="5 6">Whole sample</tissue>
    </source>
</reference>
<evidence type="ECO:0000256" key="1">
    <source>
        <dbReference type="ARBA" id="ARBA00023002"/>
    </source>
</evidence>
<organism evidence="4 8">
    <name type="scientific">Crassostrea virginica</name>
    <name type="common">Eastern oyster</name>
    <dbReference type="NCBI Taxonomy" id="6565"/>
    <lineage>
        <taxon>Eukaryota</taxon>
        <taxon>Metazoa</taxon>
        <taxon>Spiralia</taxon>
        <taxon>Lophotrochozoa</taxon>
        <taxon>Mollusca</taxon>
        <taxon>Bivalvia</taxon>
        <taxon>Autobranchia</taxon>
        <taxon>Pteriomorphia</taxon>
        <taxon>Ostreida</taxon>
        <taxon>Ostreoidea</taxon>
        <taxon>Ostreidae</taxon>
        <taxon>Crassostrea</taxon>
    </lineage>
</organism>
<evidence type="ECO:0000256" key="3">
    <source>
        <dbReference type="SAM" id="Phobius"/>
    </source>
</evidence>
<keyword evidence="3" id="KW-0472">Membrane</keyword>
<keyword evidence="4" id="KW-1185">Reference proteome</keyword>
<dbReference type="GO" id="GO:0008202">
    <property type="term" value="P:steroid metabolic process"/>
    <property type="evidence" value="ECO:0007669"/>
    <property type="project" value="TreeGrafter"/>
</dbReference>
<dbReference type="PANTHER" id="PTHR43313">
    <property type="entry name" value="SHORT-CHAIN DEHYDROGENASE/REDUCTASE FAMILY 9C"/>
    <property type="match status" value="1"/>
</dbReference>
<keyword evidence="1" id="KW-0560">Oxidoreductase</keyword>
<dbReference type="GO" id="GO:0016491">
    <property type="term" value="F:oxidoreductase activity"/>
    <property type="evidence" value="ECO:0007669"/>
    <property type="project" value="UniProtKB-KW"/>
</dbReference>
<evidence type="ECO:0000313" key="7">
    <source>
        <dbReference type="RefSeq" id="XP_022304782.1"/>
    </source>
</evidence>
<dbReference type="Gene3D" id="3.40.50.720">
    <property type="entry name" value="NAD(P)-binding Rossmann-like Domain"/>
    <property type="match status" value="1"/>
</dbReference>
<dbReference type="InterPro" id="IPR036291">
    <property type="entry name" value="NAD(P)-bd_dom_sf"/>
</dbReference>
<name>A0A8B8BN73_CRAVI</name>
<dbReference type="PRINTS" id="PR00081">
    <property type="entry name" value="GDHRDH"/>
</dbReference>
<evidence type="ECO:0000313" key="4">
    <source>
        <dbReference type="Proteomes" id="UP000694844"/>
    </source>
</evidence>
<dbReference type="PRINTS" id="PR00080">
    <property type="entry name" value="SDRFAMILY"/>
</dbReference>
<dbReference type="Proteomes" id="UP000694844">
    <property type="component" value="Chromosome 9"/>
</dbReference>
<evidence type="ECO:0000313" key="6">
    <source>
        <dbReference type="RefSeq" id="XP_022304781.1"/>
    </source>
</evidence>
<dbReference type="Pfam" id="PF00106">
    <property type="entry name" value="adh_short"/>
    <property type="match status" value="1"/>
</dbReference>
<dbReference type="PROSITE" id="PS00061">
    <property type="entry name" value="ADH_SHORT"/>
    <property type="match status" value="1"/>
</dbReference>
<evidence type="ECO:0000313" key="5">
    <source>
        <dbReference type="RefSeq" id="XP_022304779.1"/>
    </source>
</evidence>
<dbReference type="PANTHER" id="PTHR43313:SF50">
    <property type="entry name" value="GH26015P"/>
    <property type="match status" value="1"/>
</dbReference>
<protein>
    <submittedName>
        <fullName evidence="5 6">17-beta-hydroxysteroid dehydrogenase type 6-like</fullName>
    </submittedName>
</protein>
<dbReference type="GeneID" id="111111885"/>